<accession>A0A372LLE1</accession>
<keyword evidence="11" id="KW-1185">Reference proteome</keyword>
<dbReference type="InterPro" id="IPR025662">
    <property type="entry name" value="Sigma_54_int_dom_ATP-bd_1"/>
</dbReference>
<dbReference type="Pfam" id="PF25601">
    <property type="entry name" value="AAA_lid_14"/>
    <property type="match status" value="1"/>
</dbReference>
<feature type="domain" description="Sigma-54 factor interaction" evidence="7">
    <location>
        <begin position="291"/>
        <end position="521"/>
    </location>
</feature>
<dbReference type="Proteomes" id="UP000262939">
    <property type="component" value="Unassembled WGS sequence"/>
</dbReference>
<keyword evidence="2" id="KW-0067">ATP-binding</keyword>
<dbReference type="InterPro" id="IPR035965">
    <property type="entry name" value="PAS-like_dom_sf"/>
</dbReference>
<dbReference type="SUPFAM" id="SSF55785">
    <property type="entry name" value="PYP-like sensor domain (PAS domain)"/>
    <property type="match status" value="1"/>
</dbReference>
<dbReference type="CDD" id="cd02205">
    <property type="entry name" value="CBS_pair_SF"/>
    <property type="match status" value="1"/>
</dbReference>
<dbReference type="EMBL" id="QVTD01000001">
    <property type="protein sequence ID" value="RFU66593.1"/>
    <property type="molecule type" value="Genomic_DNA"/>
</dbReference>
<dbReference type="AlphaFoldDB" id="A0A372LLE1"/>
<name>A0A372LLE1_9BACI</name>
<feature type="region of interest" description="Disordered" evidence="6">
    <location>
        <begin position="538"/>
        <end position="559"/>
    </location>
</feature>
<dbReference type="SUPFAM" id="SSF46689">
    <property type="entry name" value="Homeodomain-like"/>
    <property type="match status" value="1"/>
</dbReference>
<dbReference type="InterPro" id="IPR000014">
    <property type="entry name" value="PAS"/>
</dbReference>
<keyword evidence="4" id="KW-0804">Transcription</keyword>
<dbReference type="GO" id="GO:0006355">
    <property type="term" value="P:regulation of DNA-templated transcription"/>
    <property type="evidence" value="ECO:0007669"/>
    <property type="project" value="InterPro"/>
</dbReference>
<reference evidence="10 11" key="1">
    <citation type="submission" date="2018-08" db="EMBL/GenBank/DDBJ databases">
        <title>Bacillus chawlae sp. nov., Bacillus glennii sp. nov., and Bacillus saganii sp. nov. Isolated from the Vehicle Assembly Building at Kennedy Space Center where the Viking Spacecraft were Assembled.</title>
        <authorList>
            <person name="Seuylemezian A."/>
            <person name="Vaishampayan P."/>
        </authorList>
    </citation>
    <scope>NUCLEOTIDE SEQUENCE [LARGE SCALE GENOMIC DNA]</scope>
    <source>
        <strain evidence="10 11">V44-8</strain>
    </source>
</reference>
<dbReference type="Pfam" id="PF02954">
    <property type="entry name" value="HTH_8"/>
    <property type="match status" value="1"/>
</dbReference>
<proteinExistence type="predicted"/>
<dbReference type="PRINTS" id="PR01590">
    <property type="entry name" value="HTHFIS"/>
</dbReference>
<gene>
    <name evidence="10" type="ORF">D0466_00265</name>
</gene>
<dbReference type="PROSITE" id="PS51371">
    <property type="entry name" value="CBS"/>
    <property type="match status" value="1"/>
</dbReference>
<keyword evidence="5" id="KW-0129">CBS domain</keyword>
<evidence type="ECO:0000256" key="3">
    <source>
        <dbReference type="ARBA" id="ARBA00023015"/>
    </source>
</evidence>
<dbReference type="PROSITE" id="PS00675">
    <property type="entry name" value="SIGMA54_INTERACT_1"/>
    <property type="match status" value="1"/>
</dbReference>
<evidence type="ECO:0000256" key="2">
    <source>
        <dbReference type="ARBA" id="ARBA00022840"/>
    </source>
</evidence>
<feature type="domain" description="CBS" evidence="9">
    <location>
        <begin position="26"/>
        <end position="83"/>
    </location>
</feature>
<dbReference type="Gene3D" id="1.10.8.60">
    <property type="match status" value="1"/>
</dbReference>
<feature type="domain" description="PAS" evidence="8">
    <location>
        <begin position="149"/>
        <end position="200"/>
    </location>
</feature>
<dbReference type="FunFam" id="3.40.50.300:FF:000006">
    <property type="entry name" value="DNA-binding transcriptional regulator NtrC"/>
    <property type="match status" value="1"/>
</dbReference>
<dbReference type="InterPro" id="IPR002197">
    <property type="entry name" value="HTH_Fis"/>
</dbReference>
<evidence type="ECO:0000256" key="1">
    <source>
        <dbReference type="ARBA" id="ARBA00022741"/>
    </source>
</evidence>
<dbReference type="Pfam" id="PF00989">
    <property type="entry name" value="PAS"/>
    <property type="match status" value="1"/>
</dbReference>
<organism evidence="10 11">
    <name type="scientific">Peribacillus glennii</name>
    <dbReference type="NCBI Taxonomy" id="2303991"/>
    <lineage>
        <taxon>Bacteria</taxon>
        <taxon>Bacillati</taxon>
        <taxon>Bacillota</taxon>
        <taxon>Bacilli</taxon>
        <taxon>Bacillales</taxon>
        <taxon>Bacillaceae</taxon>
        <taxon>Peribacillus</taxon>
    </lineage>
</organism>
<dbReference type="GO" id="GO:0043565">
    <property type="term" value="F:sequence-specific DNA binding"/>
    <property type="evidence" value="ECO:0007669"/>
    <property type="project" value="InterPro"/>
</dbReference>
<dbReference type="PANTHER" id="PTHR32071:SF57">
    <property type="entry name" value="C4-DICARBOXYLATE TRANSPORT TRANSCRIPTIONAL REGULATORY PROTEIN DCTD"/>
    <property type="match status" value="1"/>
</dbReference>
<dbReference type="GO" id="GO:0005524">
    <property type="term" value="F:ATP binding"/>
    <property type="evidence" value="ECO:0007669"/>
    <property type="project" value="UniProtKB-KW"/>
</dbReference>
<evidence type="ECO:0000256" key="5">
    <source>
        <dbReference type="PROSITE-ProRule" id="PRU00703"/>
    </source>
</evidence>
<dbReference type="PANTHER" id="PTHR32071">
    <property type="entry name" value="TRANSCRIPTIONAL REGULATORY PROTEIN"/>
    <property type="match status" value="1"/>
</dbReference>
<dbReference type="CDD" id="cd00130">
    <property type="entry name" value="PAS"/>
    <property type="match status" value="1"/>
</dbReference>
<protein>
    <submittedName>
        <fullName evidence="10">CBS domain-containing protein</fullName>
    </submittedName>
</protein>
<dbReference type="RefSeq" id="WP_117320555.1">
    <property type="nucleotide sequence ID" value="NZ_QVTD01000001.1"/>
</dbReference>
<keyword evidence="3" id="KW-0805">Transcription regulation</keyword>
<dbReference type="InterPro" id="IPR025943">
    <property type="entry name" value="Sigma_54_int_dom_ATP-bd_2"/>
</dbReference>
<dbReference type="InterPro" id="IPR002078">
    <property type="entry name" value="Sigma_54_int"/>
</dbReference>
<dbReference type="Gene3D" id="1.10.10.60">
    <property type="entry name" value="Homeodomain-like"/>
    <property type="match status" value="1"/>
</dbReference>
<evidence type="ECO:0000313" key="10">
    <source>
        <dbReference type="EMBL" id="RFU66593.1"/>
    </source>
</evidence>
<dbReference type="Gene3D" id="3.40.50.300">
    <property type="entry name" value="P-loop containing nucleotide triphosphate hydrolases"/>
    <property type="match status" value="1"/>
</dbReference>
<dbReference type="CDD" id="cd00009">
    <property type="entry name" value="AAA"/>
    <property type="match status" value="1"/>
</dbReference>
<keyword evidence="1" id="KW-0547">Nucleotide-binding</keyword>
<dbReference type="SUPFAM" id="SSF54631">
    <property type="entry name" value="CBS-domain pair"/>
    <property type="match status" value="1"/>
</dbReference>
<dbReference type="SMART" id="SM00116">
    <property type="entry name" value="CBS"/>
    <property type="match status" value="2"/>
</dbReference>
<dbReference type="Gene3D" id="3.10.580.10">
    <property type="entry name" value="CBS-domain"/>
    <property type="match status" value="1"/>
</dbReference>
<dbReference type="PROSITE" id="PS50045">
    <property type="entry name" value="SIGMA54_INTERACT_4"/>
    <property type="match status" value="1"/>
</dbReference>
<evidence type="ECO:0000259" key="8">
    <source>
        <dbReference type="PROSITE" id="PS50112"/>
    </source>
</evidence>
<dbReference type="InterPro" id="IPR046342">
    <property type="entry name" value="CBS_dom_sf"/>
</dbReference>
<dbReference type="PROSITE" id="PS00676">
    <property type="entry name" value="SIGMA54_INTERACT_2"/>
    <property type="match status" value="1"/>
</dbReference>
<dbReference type="SMART" id="SM00382">
    <property type="entry name" value="AAA"/>
    <property type="match status" value="1"/>
</dbReference>
<dbReference type="InterPro" id="IPR027417">
    <property type="entry name" value="P-loop_NTPase"/>
</dbReference>
<evidence type="ECO:0000256" key="4">
    <source>
        <dbReference type="ARBA" id="ARBA00023163"/>
    </source>
</evidence>
<dbReference type="OrthoDB" id="9771372at2"/>
<evidence type="ECO:0000256" key="6">
    <source>
        <dbReference type="SAM" id="MobiDB-lite"/>
    </source>
</evidence>
<dbReference type="InterPro" id="IPR058031">
    <property type="entry name" value="AAA_lid_NorR"/>
</dbReference>
<dbReference type="InterPro" id="IPR003593">
    <property type="entry name" value="AAA+_ATPase"/>
</dbReference>
<dbReference type="NCBIfam" id="TIGR00229">
    <property type="entry name" value="sensory_box"/>
    <property type="match status" value="1"/>
</dbReference>
<sequence>MSIKHLNDIDNHDSKNFEIFQTKYWMTPNPYCIQGHQTLRECAEIMERLQIESLPVIDAHNQLFGMITLKKLISYLLNGNPDGILIRNIVKRNFSCMRTTDSLLNIKKMPHSGLPVIDDHNHVVGFLGIRDILDANSLLISRLQQKGNIAEVLQAILESAYEGIAVVDEDGILVEFNEAYSRFTGIEREGAIGRHVTEVIDNTNLHLTVKSGIPERGVVQNIQGQDMVVHRIPIWKEGRVTGAIGMLIFEGVSEVYKLYESLQKDHVVERNSRGDVHFGQEENQQITLDQILGISEEISKVKRLSRRAAKTLATLLITGESGTGKEMFAKGIHHLSILSNGPFVSVNCGAIPEALFESELFGYEEGAFTGAKKGGKPGKFELAHNGTIFLDEIGEMPLLMQSKLLRVLQEKEAERVGGLKKYKINVRIIAATNRDLKAMVEQGLFREDLYYRLNVIQLHIPPLRNRKDDIPILLSNYLKKLCKKYQIPTKTFTAEAVTAFVDYDWKGNIREMINTLEQLVTFVDGQIISKGHLSENITDPKLLPKPNPANNSSNQSVLQAAKDVGKNKERELIINVLREAGGNKKKASEILGIHRTTLYQKLKRHNIF</sequence>
<dbReference type="Pfam" id="PF00571">
    <property type="entry name" value="CBS"/>
    <property type="match status" value="2"/>
</dbReference>
<comment type="caution">
    <text evidence="10">The sequence shown here is derived from an EMBL/GenBank/DDBJ whole genome shotgun (WGS) entry which is preliminary data.</text>
</comment>
<evidence type="ECO:0000259" key="9">
    <source>
        <dbReference type="PROSITE" id="PS51371"/>
    </source>
</evidence>
<evidence type="ECO:0000313" key="11">
    <source>
        <dbReference type="Proteomes" id="UP000262939"/>
    </source>
</evidence>
<dbReference type="InterPro" id="IPR009057">
    <property type="entry name" value="Homeodomain-like_sf"/>
</dbReference>
<dbReference type="InterPro" id="IPR000644">
    <property type="entry name" value="CBS_dom"/>
</dbReference>
<dbReference type="SMART" id="SM00091">
    <property type="entry name" value="PAS"/>
    <property type="match status" value="1"/>
</dbReference>
<dbReference type="Pfam" id="PF00158">
    <property type="entry name" value="Sigma54_activat"/>
    <property type="match status" value="1"/>
</dbReference>
<evidence type="ECO:0000259" key="7">
    <source>
        <dbReference type="PROSITE" id="PS50045"/>
    </source>
</evidence>
<dbReference type="InterPro" id="IPR013767">
    <property type="entry name" value="PAS_fold"/>
</dbReference>
<dbReference type="Gene3D" id="3.30.450.20">
    <property type="entry name" value="PAS domain"/>
    <property type="match status" value="1"/>
</dbReference>
<dbReference type="PROSITE" id="PS50112">
    <property type="entry name" value="PAS"/>
    <property type="match status" value="1"/>
</dbReference>
<dbReference type="SUPFAM" id="SSF52540">
    <property type="entry name" value="P-loop containing nucleoside triphosphate hydrolases"/>
    <property type="match status" value="1"/>
</dbReference>